<organism evidence="2 3">
    <name type="scientific">Bythopirellula goksoeyrii</name>
    <dbReference type="NCBI Taxonomy" id="1400387"/>
    <lineage>
        <taxon>Bacteria</taxon>
        <taxon>Pseudomonadati</taxon>
        <taxon>Planctomycetota</taxon>
        <taxon>Planctomycetia</taxon>
        <taxon>Pirellulales</taxon>
        <taxon>Lacipirellulaceae</taxon>
        <taxon>Bythopirellula</taxon>
    </lineage>
</organism>
<evidence type="ECO:0000256" key="1">
    <source>
        <dbReference type="SAM" id="Phobius"/>
    </source>
</evidence>
<reference evidence="2 3" key="1">
    <citation type="submission" date="2019-08" db="EMBL/GenBank/DDBJ databases">
        <title>Deep-cultivation of Planctomycetes and their phenomic and genomic characterization uncovers novel biology.</title>
        <authorList>
            <person name="Wiegand S."/>
            <person name="Jogler M."/>
            <person name="Boedeker C."/>
            <person name="Pinto D."/>
            <person name="Vollmers J."/>
            <person name="Rivas-Marin E."/>
            <person name="Kohn T."/>
            <person name="Peeters S.H."/>
            <person name="Heuer A."/>
            <person name="Rast P."/>
            <person name="Oberbeckmann S."/>
            <person name="Bunk B."/>
            <person name="Jeske O."/>
            <person name="Meyerdierks A."/>
            <person name="Storesund J.E."/>
            <person name="Kallscheuer N."/>
            <person name="Luecker S."/>
            <person name="Lage O.M."/>
            <person name="Pohl T."/>
            <person name="Merkel B.J."/>
            <person name="Hornburger P."/>
            <person name="Mueller R.-W."/>
            <person name="Bruemmer F."/>
            <person name="Labrenz M."/>
            <person name="Spormann A.M."/>
            <person name="Op den Camp H."/>
            <person name="Overmann J."/>
            <person name="Amann R."/>
            <person name="Jetten M.S.M."/>
            <person name="Mascher T."/>
            <person name="Medema M.H."/>
            <person name="Devos D.P."/>
            <person name="Kaster A.-K."/>
            <person name="Ovreas L."/>
            <person name="Rohde M."/>
            <person name="Galperin M.Y."/>
            <person name="Jogler C."/>
        </authorList>
    </citation>
    <scope>NUCLEOTIDE SEQUENCE [LARGE SCALE GENOMIC DNA]</scope>
    <source>
        <strain evidence="2 3">Pr1d</strain>
    </source>
</reference>
<protein>
    <submittedName>
        <fullName evidence="2">Uncharacterized protein</fullName>
    </submittedName>
</protein>
<dbReference type="AlphaFoldDB" id="A0A5B9Q7G2"/>
<keyword evidence="1" id="KW-0812">Transmembrane</keyword>
<accession>A0A5B9Q7G2</accession>
<proteinExistence type="predicted"/>
<feature type="transmembrane region" description="Helical" evidence="1">
    <location>
        <begin position="18"/>
        <end position="38"/>
    </location>
</feature>
<dbReference type="EMBL" id="CP042913">
    <property type="protein sequence ID" value="QEG33362.1"/>
    <property type="molecule type" value="Genomic_DNA"/>
</dbReference>
<dbReference type="KEGG" id="bgok:Pr1d_06230"/>
<name>A0A5B9Q7G2_9BACT</name>
<keyword evidence="3" id="KW-1185">Reference proteome</keyword>
<dbReference type="Proteomes" id="UP000323917">
    <property type="component" value="Chromosome"/>
</dbReference>
<evidence type="ECO:0000313" key="3">
    <source>
        <dbReference type="Proteomes" id="UP000323917"/>
    </source>
</evidence>
<keyword evidence="1" id="KW-0472">Membrane</keyword>
<evidence type="ECO:0000313" key="2">
    <source>
        <dbReference type="EMBL" id="QEG33362.1"/>
    </source>
</evidence>
<sequence>MKQKNRLIPKYYPQCLNYVYHVLNFGLATVRLLLVFYMKRTENTPTRIPLSIISMIYAPHHSSQPLRFSQVL</sequence>
<keyword evidence="1" id="KW-1133">Transmembrane helix</keyword>
<gene>
    <name evidence="2" type="ORF">Pr1d_06230</name>
</gene>